<dbReference type="Proteomes" id="UP000017246">
    <property type="component" value="Unassembled WGS sequence"/>
</dbReference>
<gene>
    <name evidence="1" type="ORF">EmuJ_000937600</name>
</gene>
<dbReference type="EMBL" id="LN902848">
    <property type="protein sequence ID" value="CDS41703.1"/>
    <property type="molecule type" value="Genomic_DNA"/>
</dbReference>
<organism evidence="1 2">
    <name type="scientific">Echinococcus multilocularis</name>
    <name type="common">Fox tapeworm</name>
    <dbReference type="NCBI Taxonomy" id="6211"/>
    <lineage>
        <taxon>Eukaryota</taxon>
        <taxon>Metazoa</taxon>
        <taxon>Spiralia</taxon>
        <taxon>Lophotrochozoa</taxon>
        <taxon>Platyhelminthes</taxon>
        <taxon>Cestoda</taxon>
        <taxon>Eucestoda</taxon>
        <taxon>Cyclophyllidea</taxon>
        <taxon>Taeniidae</taxon>
        <taxon>Echinococcus</taxon>
    </lineage>
</organism>
<evidence type="ECO:0000313" key="2">
    <source>
        <dbReference type="Proteomes" id="UP000017246"/>
    </source>
</evidence>
<proteinExistence type="predicted"/>
<evidence type="ECO:0000313" key="1">
    <source>
        <dbReference type="EMBL" id="CDS41703.1"/>
    </source>
</evidence>
<accession>A0A068YH72</accession>
<keyword evidence="2" id="KW-1185">Reference proteome</keyword>
<dbReference type="AlphaFoldDB" id="A0A068YH72"/>
<protein>
    <submittedName>
        <fullName evidence="1">Expressed protein</fullName>
    </submittedName>
</protein>
<reference evidence="1" key="1">
    <citation type="journal article" date="2013" name="Nature">
        <title>The genomes of four tapeworm species reveal adaptations to parasitism.</title>
        <authorList>
            <person name="Tsai I.J."/>
            <person name="Zarowiecki M."/>
            <person name="Holroyd N."/>
            <person name="Garciarrubio A."/>
            <person name="Sanchez-Flores A."/>
            <person name="Brooks K.L."/>
            <person name="Tracey A."/>
            <person name="Bobes R.J."/>
            <person name="Fragoso G."/>
            <person name="Sciutto E."/>
            <person name="Aslett M."/>
            <person name="Beasley H."/>
            <person name="Bennett H.M."/>
            <person name="Cai J."/>
            <person name="Camicia F."/>
            <person name="Clark R."/>
            <person name="Cucher M."/>
            <person name="De Silva N."/>
            <person name="Day T.A."/>
            <person name="Deplazes P."/>
            <person name="Estrada K."/>
            <person name="Fernandez C."/>
            <person name="Holland P.W."/>
            <person name="Hou J."/>
            <person name="Hu S."/>
            <person name="Huckvale T."/>
            <person name="Hung S.S."/>
            <person name="Kamenetzky L."/>
            <person name="Keane J.A."/>
            <person name="Kiss F."/>
            <person name="Koziol U."/>
            <person name="Lambert O."/>
            <person name="Liu K."/>
            <person name="Luo X."/>
            <person name="Luo Y."/>
            <person name="Macchiaroli N."/>
            <person name="Nichol S."/>
            <person name="Paps J."/>
            <person name="Parkinson J."/>
            <person name="Pouchkina-Stantcheva N."/>
            <person name="Riddiford N."/>
            <person name="Rosenzvit M."/>
            <person name="Salinas G."/>
            <person name="Wasmuth J.D."/>
            <person name="Zamanian M."/>
            <person name="Zheng Y."/>
            <person name="Cai X."/>
            <person name="Soberon X."/>
            <person name="Olson P.D."/>
            <person name="Laclette J.P."/>
            <person name="Brehm K."/>
            <person name="Berriman M."/>
            <person name="Garciarrubio A."/>
            <person name="Bobes R.J."/>
            <person name="Fragoso G."/>
            <person name="Sanchez-Flores A."/>
            <person name="Estrada K."/>
            <person name="Cevallos M.A."/>
            <person name="Morett E."/>
            <person name="Gonzalez V."/>
            <person name="Portillo T."/>
            <person name="Ochoa-Leyva A."/>
            <person name="Jose M.V."/>
            <person name="Sciutto E."/>
            <person name="Landa A."/>
            <person name="Jimenez L."/>
            <person name="Valdes V."/>
            <person name="Carrero J.C."/>
            <person name="Larralde C."/>
            <person name="Morales-Montor J."/>
            <person name="Limon-Lason J."/>
            <person name="Soberon X."/>
            <person name="Laclette J.P."/>
        </authorList>
    </citation>
    <scope>NUCLEOTIDE SEQUENCE [LARGE SCALE GENOMIC DNA]</scope>
</reference>
<reference evidence="1" key="2">
    <citation type="submission" date="2015-11" db="EMBL/GenBank/DDBJ databases">
        <authorList>
            <person name="Zhang Y."/>
            <person name="Guo Z."/>
        </authorList>
    </citation>
    <scope>NUCLEOTIDE SEQUENCE</scope>
</reference>
<name>A0A068YH72_ECHMU</name>
<sequence>MTRQRIEKQQTQRAIRKIKSGFHEVERCFNFLFLISMNRYIRRSSTKYAGLYSTTTTCIHKWKAQQFGKSIKFWSEERRQRLWWEMTFTMPGELGCDESIGLCVRLTQMLSFCNF</sequence>